<keyword evidence="2" id="KW-1185">Reference proteome</keyword>
<dbReference type="Gramene" id="mRNA:HanXRQr2_Chr06g0265911">
    <property type="protein sequence ID" value="mRNA:HanXRQr2_Chr06g0265911"/>
    <property type="gene ID" value="HanXRQr2_Chr06g0265911"/>
</dbReference>
<gene>
    <name evidence="1" type="ORF">HanXRQr2_Chr06g0265911</name>
</gene>
<proteinExistence type="predicted"/>
<reference evidence="1" key="2">
    <citation type="submission" date="2020-06" db="EMBL/GenBank/DDBJ databases">
        <title>Helianthus annuus Genome sequencing and assembly Release 2.</title>
        <authorList>
            <person name="Gouzy J."/>
            <person name="Langlade N."/>
            <person name="Munos S."/>
        </authorList>
    </citation>
    <scope>NUCLEOTIDE SEQUENCE</scope>
    <source>
        <tissue evidence="1">Leaves</tissue>
    </source>
</reference>
<dbReference type="Proteomes" id="UP000215914">
    <property type="component" value="Unassembled WGS sequence"/>
</dbReference>
<sequence length="88" mass="9708">MLLKLLKHAERDPDDDETLTEIMKKKTVLEDKKKELDEQAAVALAPKKSKLQQETPPAPSESEIDLGVFSAMRGNLLEKIYAASGSQG</sequence>
<dbReference type="EMBL" id="MNCJ02000321">
    <property type="protein sequence ID" value="KAF5802976.1"/>
    <property type="molecule type" value="Genomic_DNA"/>
</dbReference>
<evidence type="ECO:0000313" key="2">
    <source>
        <dbReference type="Proteomes" id="UP000215914"/>
    </source>
</evidence>
<comment type="caution">
    <text evidence="1">The sequence shown here is derived from an EMBL/GenBank/DDBJ whole genome shotgun (WGS) entry which is preliminary data.</text>
</comment>
<accession>A0A9K3ITT2</accession>
<protein>
    <submittedName>
        <fullName evidence="1">Uncharacterized protein</fullName>
    </submittedName>
</protein>
<reference evidence="1" key="1">
    <citation type="journal article" date="2017" name="Nature">
        <title>The sunflower genome provides insights into oil metabolism, flowering and Asterid evolution.</title>
        <authorList>
            <person name="Badouin H."/>
            <person name="Gouzy J."/>
            <person name="Grassa C.J."/>
            <person name="Murat F."/>
            <person name="Staton S.E."/>
            <person name="Cottret L."/>
            <person name="Lelandais-Briere C."/>
            <person name="Owens G.L."/>
            <person name="Carrere S."/>
            <person name="Mayjonade B."/>
            <person name="Legrand L."/>
            <person name="Gill N."/>
            <person name="Kane N.C."/>
            <person name="Bowers J.E."/>
            <person name="Hubner S."/>
            <person name="Bellec A."/>
            <person name="Berard A."/>
            <person name="Berges H."/>
            <person name="Blanchet N."/>
            <person name="Boniface M.C."/>
            <person name="Brunel D."/>
            <person name="Catrice O."/>
            <person name="Chaidir N."/>
            <person name="Claudel C."/>
            <person name="Donnadieu C."/>
            <person name="Faraut T."/>
            <person name="Fievet G."/>
            <person name="Helmstetter N."/>
            <person name="King M."/>
            <person name="Knapp S.J."/>
            <person name="Lai Z."/>
            <person name="Le Paslier M.C."/>
            <person name="Lippi Y."/>
            <person name="Lorenzon L."/>
            <person name="Mandel J.R."/>
            <person name="Marage G."/>
            <person name="Marchand G."/>
            <person name="Marquand E."/>
            <person name="Bret-Mestries E."/>
            <person name="Morien E."/>
            <person name="Nambeesan S."/>
            <person name="Nguyen T."/>
            <person name="Pegot-Espagnet P."/>
            <person name="Pouilly N."/>
            <person name="Raftis F."/>
            <person name="Sallet E."/>
            <person name="Schiex T."/>
            <person name="Thomas J."/>
            <person name="Vandecasteele C."/>
            <person name="Vares D."/>
            <person name="Vear F."/>
            <person name="Vautrin S."/>
            <person name="Crespi M."/>
            <person name="Mangin B."/>
            <person name="Burke J.M."/>
            <person name="Salse J."/>
            <person name="Munos S."/>
            <person name="Vincourt P."/>
            <person name="Rieseberg L.H."/>
            <person name="Langlade N.B."/>
        </authorList>
    </citation>
    <scope>NUCLEOTIDE SEQUENCE</scope>
    <source>
        <tissue evidence="1">Leaves</tissue>
    </source>
</reference>
<dbReference type="AlphaFoldDB" id="A0A9K3ITT2"/>
<organism evidence="1 2">
    <name type="scientific">Helianthus annuus</name>
    <name type="common">Common sunflower</name>
    <dbReference type="NCBI Taxonomy" id="4232"/>
    <lineage>
        <taxon>Eukaryota</taxon>
        <taxon>Viridiplantae</taxon>
        <taxon>Streptophyta</taxon>
        <taxon>Embryophyta</taxon>
        <taxon>Tracheophyta</taxon>
        <taxon>Spermatophyta</taxon>
        <taxon>Magnoliopsida</taxon>
        <taxon>eudicotyledons</taxon>
        <taxon>Gunneridae</taxon>
        <taxon>Pentapetalae</taxon>
        <taxon>asterids</taxon>
        <taxon>campanulids</taxon>
        <taxon>Asterales</taxon>
        <taxon>Asteraceae</taxon>
        <taxon>Asteroideae</taxon>
        <taxon>Heliantheae alliance</taxon>
        <taxon>Heliantheae</taxon>
        <taxon>Helianthus</taxon>
    </lineage>
</organism>
<evidence type="ECO:0000313" key="1">
    <source>
        <dbReference type="EMBL" id="KAF5802976.1"/>
    </source>
</evidence>
<name>A0A9K3ITT2_HELAN</name>